<dbReference type="EMBL" id="BNJK01000002">
    <property type="protein sequence ID" value="GHO98672.1"/>
    <property type="molecule type" value="Genomic_DNA"/>
</dbReference>
<evidence type="ECO:0000256" key="1">
    <source>
        <dbReference type="ARBA" id="ARBA00023015"/>
    </source>
</evidence>
<gene>
    <name evidence="5" type="ORF">KSF_087200</name>
</gene>
<keyword evidence="3" id="KW-0804">Transcription</keyword>
<accession>A0A8J3N8W7</accession>
<dbReference type="InterPro" id="IPR011991">
    <property type="entry name" value="ArsR-like_HTH"/>
</dbReference>
<dbReference type="PANTHER" id="PTHR33154:SF33">
    <property type="entry name" value="TRANSCRIPTIONAL REPRESSOR SDPR"/>
    <property type="match status" value="1"/>
</dbReference>
<dbReference type="Proteomes" id="UP000597444">
    <property type="component" value="Unassembled WGS sequence"/>
</dbReference>
<dbReference type="PANTHER" id="PTHR33154">
    <property type="entry name" value="TRANSCRIPTIONAL REGULATOR, ARSR FAMILY"/>
    <property type="match status" value="1"/>
</dbReference>
<proteinExistence type="predicted"/>
<dbReference type="InterPro" id="IPR036390">
    <property type="entry name" value="WH_DNA-bd_sf"/>
</dbReference>
<evidence type="ECO:0000313" key="6">
    <source>
        <dbReference type="Proteomes" id="UP000597444"/>
    </source>
</evidence>
<dbReference type="CDD" id="cd00090">
    <property type="entry name" value="HTH_ARSR"/>
    <property type="match status" value="1"/>
</dbReference>
<dbReference type="InterPro" id="IPR036388">
    <property type="entry name" value="WH-like_DNA-bd_sf"/>
</dbReference>
<dbReference type="RefSeq" id="WP_220209377.1">
    <property type="nucleotide sequence ID" value="NZ_BNJK01000002.1"/>
</dbReference>
<evidence type="ECO:0000259" key="4">
    <source>
        <dbReference type="PROSITE" id="PS50987"/>
    </source>
</evidence>
<protein>
    <recommendedName>
        <fullName evidence="4">HTH arsR-type domain-containing protein</fullName>
    </recommendedName>
</protein>
<organism evidence="5 6">
    <name type="scientific">Reticulibacter mediterranei</name>
    <dbReference type="NCBI Taxonomy" id="2778369"/>
    <lineage>
        <taxon>Bacteria</taxon>
        <taxon>Bacillati</taxon>
        <taxon>Chloroflexota</taxon>
        <taxon>Ktedonobacteria</taxon>
        <taxon>Ktedonobacterales</taxon>
        <taxon>Reticulibacteraceae</taxon>
        <taxon>Reticulibacter</taxon>
    </lineage>
</organism>
<reference evidence="5" key="1">
    <citation type="submission" date="2020-10" db="EMBL/GenBank/DDBJ databases">
        <title>Taxonomic study of unclassified bacteria belonging to the class Ktedonobacteria.</title>
        <authorList>
            <person name="Yabe S."/>
            <person name="Wang C.M."/>
            <person name="Zheng Y."/>
            <person name="Sakai Y."/>
            <person name="Cavaletti L."/>
            <person name="Monciardini P."/>
            <person name="Donadio S."/>
        </authorList>
    </citation>
    <scope>NUCLEOTIDE SEQUENCE</scope>
    <source>
        <strain evidence="5">ID150040</strain>
    </source>
</reference>
<evidence type="ECO:0000256" key="3">
    <source>
        <dbReference type="ARBA" id="ARBA00023163"/>
    </source>
</evidence>
<keyword evidence="2" id="KW-0238">DNA-binding</keyword>
<dbReference type="Gene3D" id="1.10.10.10">
    <property type="entry name" value="Winged helix-like DNA-binding domain superfamily/Winged helix DNA-binding domain"/>
    <property type="match status" value="1"/>
</dbReference>
<keyword evidence="1" id="KW-0805">Transcription regulation</keyword>
<dbReference type="PRINTS" id="PR00778">
    <property type="entry name" value="HTHARSR"/>
</dbReference>
<dbReference type="InterPro" id="IPR001845">
    <property type="entry name" value="HTH_ArsR_DNA-bd_dom"/>
</dbReference>
<dbReference type="NCBIfam" id="NF033788">
    <property type="entry name" value="HTH_metalloreg"/>
    <property type="match status" value="1"/>
</dbReference>
<dbReference type="PROSITE" id="PS50987">
    <property type="entry name" value="HTH_ARSR_2"/>
    <property type="match status" value="1"/>
</dbReference>
<dbReference type="GO" id="GO:0003700">
    <property type="term" value="F:DNA-binding transcription factor activity"/>
    <property type="evidence" value="ECO:0007669"/>
    <property type="project" value="InterPro"/>
</dbReference>
<evidence type="ECO:0000313" key="5">
    <source>
        <dbReference type="EMBL" id="GHO98672.1"/>
    </source>
</evidence>
<evidence type="ECO:0000256" key="2">
    <source>
        <dbReference type="ARBA" id="ARBA00023125"/>
    </source>
</evidence>
<dbReference type="GO" id="GO:0003677">
    <property type="term" value="F:DNA binding"/>
    <property type="evidence" value="ECO:0007669"/>
    <property type="project" value="UniProtKB-KW"/>
</dbReference>
<comment type="caution">
    <text evidence="5">The sequence shown here is derived from an EMBL/GenBank/DDBJ whole genome shotgun (WGS) entry which is preliminary data.</text>
</comment>
<dbReference type="AlphaFoldDB" id="A0A8J3N8W7"/>
<dbReference type="SUPFAM" id="SSF46785">
    <property type="entry name" value="Winged helix' DNA-binding domain"/>
    <property type="match status" value="1"/>
</dbReference>
<dbReference type="Pfam" id="PF01022">
    <property type="entry name" value="HTH_5"/>
    <property type="match status" value="1"/>
</dbReference>
<feature type="domain" description="HTH arsR-type" evidence="4">
    <location>
        <begin position="14"/>
        <end position="111"/>
    </location>
</feature>
<sequence length="111" mass="13005">MSPLLLPVPEPVLPAIAEEHPVLMDLKALTHPTRWRLLWILERREHRLCVQELAVQIGQFSQPTISYHLRCLRKAGFIESQKKGTHIYYFLRRDRLREVSEVVAQLGKEGR</sequence>
<dbReference type="InterPro" id="IPR051081">
    <property type="entry name" value="HTH_MetalResp_TranReg"/>
</dbReference>
<keyword evidence="6" id="KW-1185">Reference proteome</keyword>
<name>A0A8J3N8W7_9CHLR</name>
<dbReference type="SMART" id="SM00418">
    <property type="entry name" value="HTH_ARSR"/>
    <property type="match status" value="1"/>
</dbReference>